<organism evidence="3 5">
    <name type="scientific">Pseudomonas reinekei</name>
    <dbReference type="NCBI Taxonomy" id="395598"/>
    <lineage>
        <taxon>Bacteria</taxon>
        <taxon>Pseudomonadati</taxon>
        <taxon>Pseudomonadota</taxon>
        <taxon>Gammaproteobacteria</taxon>
        <taxon>Pseudomonadales</taxon>
        <taxon>Pseudomonadaceae</taxon>
        <taxon>Pseudomonas</taxon>
    </lineage>
</organism>
<reference evidence="3 5" key="1">
    <citation type="submission" date="2016-10" db="EMBL/GenBank/DDBJ databases">
        <authorList>
            <person name="de Groot N.N."/>
        </authorList>
    </citation>
    <scope>NUCLEOTIDE SEQUENCE [LARGE SCALE GENOMIC DNA]</scope>
    <source>
        <strain evidence="3 5">BS3776</strain>
    </source>
</reference>
<evidence type="ECO:0000313" key="2">
    <source>
        <dbReference type="EMBL" id="OLT99016.1"/>
    </source>
</evidence>
<evidence type="ECO:0000313" key="6">
    <source>
        <dbReference type="Proteomes" id="UP000460142"/>
    </source>
</evidence>
<gene>
    <name evidence="2" type="ORF">BVK86_27395</name>
    <name evidence="1" type="ORF">F7R15_28150</name>
    <name evidence="3" type="ORF">SAMN04490202_4933</name>
</gene>
<dbReference type="EMBL" id="LT629709">
    <property type="protein sequence ID" value="SDP57373.1"/>
    <property type="molecule type" value="Genomic_DNA"/>
</dbReference>
<evidence type="ECO:0000313" key="4">
    <source>
        <dbReference type="Proteomes" id="UP000186756"/>
    </source>
</evidence>
<evidence type="ECO:0000313" key="3">
    <source>
        <dbReference type="EMBL" id="SDP57373.1"/>
    </source>
</evidence>
<dbReference type="RefSeq" id="WP_075949358.1">
    <property type="nucleotide sequence ID" value="NZ_LT629709.1"/>
</dbReference>
<proteinExistence type="predicted"/>
<dbReference type="Proteomes" id="UP000460142">
    <property type="component" value="Unassembled WGS sequence"/>
</dbReference>
<dbReference type="EMBL" id="VZPS01000031">
    <property type="protein sequence ID" value="KAB0480218.1"/>
    <property type="molecule type" value="Genomic_DNA"/>
</dbReference>
<accession>A0A1H0TTT0</accession>
<reference evidence="1 6" key="4">
    <citation type="submission" date="2019-09" db="EMBL/GenBank/DDBJ databases">
        <title>Draft genome sequences of 48 bacterial type strains from the CCUG.</title>
        <authorList>
            <person name="Tunovic T."/>
            <person name="Pineiro-Iglesias B."/>
            <person name="Unosson C."/>
            <person name="Inganas E."/>
            <person name="Ohlen M."/>
            <person name="Cardew S."/>
            <person name="Jensie-Markopoulos S."/>
            <person name="Salva-Serra F."/>
            <person name="Jaen-Luchoro D."/>
            <person name="Karlsson R."/>
            <person name="Svensson-Stadler L."/>
            <person name="Chun J."/>
            <person name="Moore E."/>
        </authorList>
    </citation>
    <scope>NUCLEOTIDE SEQUENCE [LARGE SCALE GENOMIC DNA]</scope>
    <source>
        <strain evidence="1 6">CCUG 53116</strain>
    </source>
</reference>
<reference evidence="4" key="3">
    <citation type="submission" date="2017-01" db="EMBL/GenBank/DDBJ databases">
        <authorList>
            <person name="Poblete-Castro I."/>
        </authorList>
    </citation>
    <scope>NUCLEOTIDE SEQUENCE [LARGE SCALE GENOMIC DNA]</scope>
    <source>
        <strain evidence="4">DSM 18361 / CCUG 53116 / MT1</strain>
    </source>
</reference>
<evidence type="ECO:0000313" key="1">
    <source>
        <dbReference type="EMBL" id="KAB0480218.1"/>
    </source>
</evidence>
<dbReference type="AlphaFoldDB" id="A0A1H0TTT0"/>
<keyword evidence="4" id="KW-1185">Reference proteome</keyword>
<dbReference type="OrthoDB" id="6700098at2"/>
<dbReference type="Proteomes" id="UP000186756">
    <property type="component" value="Unassembled WGS sequence"/>
</dbReference>
<dbReference type="EMBL" id="MSTQ01000028">
    <property type="protein sequence ID" value="OLT99016.1"/>
    <property type="molecule type" value="Genomic_DNA"/>
</dbReference>
<reference evidence="2" key="2">
    <citation type="submission" date="2017-01" db="EMBL/GenBank/DDBJ databases">
        <authorList>
            <person name="Mah S.A."/>
            <person name="Swanson W.J."/>
            <person name="Moy G.W."/>
            <person name="Vacquier V.D."/>
        </authorList>
    </citation>
    <scope>NUCLEOTIDE SEQUENCE [LARGE SCALE GENOMIC DNA]</scope>
    <source>
        <strain evidence="2">MT1</strain>
    </source>
</reference>
<dbReference type="Proteomes" id="UP000198549">
    <property type="component" value="Chromosome I"/>
</dbReference>
<protein>
    <submittedName>
        <fullName evidence="3">Uncharacterized protein</fullName>
    </submittedName>
</protein>
<evidence type="ECO:0000313" key="5">
    <source>
        <dbReference type="Proteomes" id="UP000198549"/>
    </source>
</evidence>
<name>A0A1H0TTT0_PSERE</name>
<sequence>MKTDQRFVLAIFNELYTKNLEQYRDSLTKPINNENDPYAKARNALATLSDHDRANVFDFFKVIIADSASVVLGALDGVHFPDGIDGDFVVTCDGEEIQGDLLDIFIEKAQESNVYG</sequence>